<feature type="domain" description="VOC" evidence="5">
    <location>
        <begin position="3"/>
        <end position="126"/>
    </location>
</feature>
<organism evidence="6 7">
    <name type="scientific">Beggiatoa leptomitoformis</name>
    <dbReference type="NCBI Taxonomy" id="288004"/>
    <lineage>
        <taxon>Bacteria</taxon>
        <taxon>Pseudomonadati</taxon>
        <taxon>Pseudomonadota</taxon>
        <taxon>Gammaproteobacteria</taxon>
        <taxon>Thiotrichales</taxon>
        <taxon>Thiotrichaceae</taxon>
        <taxon>Beggiatoa</taxon>
    </lineage>
</organism>
<dbReference type="RefSeq" id="WP_062154532.1">
    <property type="nucleotide sequence ID" value="NZ_CP012373.2"/>
</dbReference>
<evidence type="ECO:0000256" key="1">
    <source>
        <dbReference type="ARBA" id="ARBA00030291"/>
    </source>
</evidence>
<dbReference type="Gene3D" id="3.10.180.10">
    <property type="entry name" value="2,3-Dihydroxybiphenyl 1,2-Dioxygenase, domain 1"/>
    <property type="match status" value="1"/>
</dbReference>
<dbReference type="PROSITE" id="PS51819">
    <property type="entry name" value="VOC"/>
    <property type="match status" value="1"/>
</dbReference>
<evidence type="ECO:0000313" key="7">
    <source>
        <dbReference type="Proteomes" id="UP000234271"/>
    </source>
</evidence>
<evidence type="ECO:0000256" key="4">
    <source>
        <dbReference type="ARBA" id="ARBA00033298"/>
    </source>
</evidence>
<protein>
    <recommendedName>
        <fullName evidence="2">Aldoketomutase</fullName>
    </recommendedName>
    <alternativeName>
        <fullName evidence="1">Ketone-aldehyde mutase</fullName>
    </alternativeName>
    <alternativeName>
        <fullName evidence="3">Methylglyoxalase</fullName>
    </alternativeName>
    <alternativeName>
        <fullName evidence="4">S-D-lactoylglutathione methylglyoxal lyase</fullName>
    </alternativeName>
</protein>
<proteinExistence type="predicted"/>
<dbReference type="GO" id="GO:0004462">
    <property type="term" value="F:lactoylglutathione lyase activity"/>
    <property type="evidence" value="ECO:0007669"/>
    <property type="project" value="TreeGrafter"/>
</dbReference>
<dbReference type="STRING" id="288004.AL038_16035"/>
<keyword evidence="6" id="KW-0456">Lyase</keyword>
<evidence type="ECO:0000256" key="3">
    <source>
        <dbReference type="ARBA" id="ARBA00032460"/>
    </source>
</evidence>
<gene>
    <name evidence="6" type="ORF">BLE401_08220</name>
</gene>
<dbReference type="PANTHER" id="PTHR46036">
    <property type="entry name" value="LACTOYLGLUTATHIONE LYASE"/>
    <property type="match status" value="1"/>
</dbReference>
<accession>A0A2N9YDX2</accession>
<evidence type="ECO:0000259" key="5">
    <source>
        <dbReference type="PROSITE" id="PS51819"/>
    </source>
</evidence>
<dbReference type="AlphaFoldDB" id="A0A2N9YDX2"/>
<dbReference type="Proteomes" id="UP000234271">
    <property type="component" value="Chromosome"/>
</dbReference>
<dbReference type="PANTHER" id="PTHR46036:SF5">
    <property type="entry name" value="LACTOYLGLUTATHIONE LYASE"/>
    <property type="match status" value="1"/>
</dbReference>
<dbReference type="GO" id="GO:0019243">
    <property type="term" value="P:methylglyoxal catabolic process to D-lactate via S-lactoyl-glutathione"/>
    <property type="evidence" value="ECO:0007669"/>
    <property type="project" value="TreeGrafter"/>
</dbReference>
<dbReference type="InterPro" id="IPR029068">
    <property type="entry name" value="Glyas_Bleomycin-R_OHBP_Dase"/>
</dbReference>
<dbReference type="InterPro" id="IPR037523">
    <property type="entry name" value="VOC_core"/>
</dbReference>
<evidence type="ECO:0000256" key="2">
    <source>
        <dbReference type="ARBA" id="ARBA00030892"/>
    </source>
</evidence>
<dbReference type="KEGG" id="blep:AL038_16035"/>
<dbReference type="EMBL" id="CP018889">
    <property type="protein sequence ID" value="AUI68688.1"/>
    <property type="molecule type" value="Genomic_DNA"/>
</dbReference>
<dbReference type="SUPFAM" id="SSF54593">
    <property type="entry name" value="Glyoxalase/Bleomycin resistance protein/Dihydroxybiphenyl dioxygenase"/>
    <property type="match status" value="1"/>
</dbReference>
<dbReference type="OrthoDB" id="9789841at2"/>
<dbReference type="GO" id="GO:0005737">
    <property type="term" value="C:cytoplasm"/>
    <property type="evidence" value="ECO:0007669"/>
    <property type="project" value="TreeGrafter"/>
</dbReference>
<keyword evidence="7" id="KW-1185">Reference proteome</keyword>
<dbReference type="InterPro" id="IPR004360">
    <property type="entry name" value="Glyas_Fos-R_dOase_dom"/>
</dbReference>
<dbReference type="Pfam" id="PF00903">
    <property type="entry name" value="Glyoxalase"/>
    <property type="match status" value="1"/>
</dbReference>
<reference evidence="7" key="1">
    <citation type="submission" date="2016-12" db="EMBL/GenBank/DDBJ databases">
        <title>Complete Genome Sequence of Beggiatoa leptomitiformis D-401.</title>
        <authorList>
            <person name="Fomenkov A."/>
            <person name="Vincze T."/>
            <person name="Grabovich M."/>
            <person name="Anton B.P."/>
            <person name="Dubinina G."/>
            <person name="Orlova M."/>
            <person name="Belousova E."/>
            <person name="Roberts R.J."/>
        </authorList>
    </citation>
    <scope>NUCLEOTIDE SEQUENCE [LARGE SCALE GENOMIC DNA]</scope>
    <source>
        <strain evidence="7">D-401</strain>
    </source>
</reference>
<sequence>MATFLHTMIRVLDLDRSIQFYQQALAFEVTARREFSDFTLVYLGNAECPVELELTLNHGRSEPYTHGSGYGHIAVSVADVVAEYARFKALGFAPRDIVEFKEADELLAKFFFVQDPDGYEIEVLQRLGRYQ</sequence>
<name>A0A2N9YDX2_9GAMM</name>
<evidence type="ECO:0000313" key="6">
    <source>
        <dbReference type="EMBL" id="AUI68688.1"/>
    </source>
</evidence>